<sequence>MLPPPQSASGAGRDAGSAAVHGVRAADEGAFRWVACAG</sequence>
<accession>A0A066Z9V0</accession>
<dbReference type="HOGENOM" id="CLU_3328888_0_0_11"/>
<keyword evidence="3" id="KW-1185">Reference proteome</keyword>
<evidence type="ECO:0000313" key="3">
    <source>
        <dbReference type="Proteomes" id="UP000027178"/>
    </source>
</evidence>
<comment type="caution">
    <text evidence="2">The sequence shown here is derived from an EMBL/GenBank/DDBJ whole genome shotgun (WGS) entry which is preliminary data.</text>
</comment>
<gene>
    <name evidence="2" type="ORF">KCH_13860</name>
</gene>
<evidence type="ECO:0000256" key="1">
    <source>
        <dbReference type="SAM" id="MobiDB-lite"/>
    </source>
</evidence>
<evidence type="ECO:0000313" key="2">
    <source>
        <dbReference type="EMBL" id="KDN86940.1"/>
    </source>
</evidence>
<name>A0A066Z9V0_9ACTN</name>
<feature type="compositionally biased region" description="Low complexity" evidence="1">
    <location>
        <begin position="7"/>
        <end position="19"/>
    </location>
</feature>
<dbReference type="AlphaFoldDB" id="A0A066Z9V0"/>
<dbReference type="EMBL" id="JNBY01000051">
    <property type="protein sequence ID" value="KDN86940.1"/>
    <property type="molecule type" value="Genomic_DNA"/>
</dbReference>
<feature type="region of interest" description="Disordered" evidence="1">
    <location>
        <begin position="1"/>
        <end position="21"/>
    </location>
</feature>
<dbReference type="Proteomes" id="UP000027178">
    <property type="component" value="Unassembled WGS sequence"/>
</dbReference>
<organism evidence="2 3">
    <name type="scientific">Kitasatospora cheerisanensis KCTC 2395</name>
    <dbReference type="NCBI Taxonomy" id="1348663"/>
    <lineage>
        <taxon>Bacteria</taxon>
        <taxon>Bacillati</taxon>
        <taxon>Actinomycetota</taxon>
        <taxon>Actinomycetes</taxon>
        <taxon>Kitasatosporales</taxon>
        <taxon>Streptomycetaceae</taxon>
        <taxon>Kitasatospora</taxon>
    </lineage>
</organism>
<proteinExistence type="predicted"/>
<reference evidence="2 3" key="1">
    <citation type="submission" date="2014-05" db="EMBL/GenBank/DDBJ databases">
        <title>Draft Genome Sequence of Kitasatospora cheerisanensis KCTC 2395.</title>
        <authorList>
            <person name="Nam D.H."/>
        </authorList>
    </citation>
    <scope>NUCLEOTIDE SEQUENCE [LARGE SCALE GENOMIC DNA]</scope>
    <source>
        <strain evidence="2 3">KCTC 2395</strain>
    </source>
</reference>
<protein>
    <submittedName>
        <fullName evidence="2">Uncharacterized protein</fullName>
    </submittedName>
</protein>